<dbReference type="EMBL" id="LECW02000030">
    <property type="protein sequence ID" value="KRT92698.1"/>
    <property type="molecule type" value="Genomic_DNA"/>
</dbReference>
<dbReference type="OrthoDB" id="9861247at2"/>
<dbReference type="AlphaFoldDB" id="A0A0J6E2I7"/>
<evidence type="ECO:0000313" key="2">
    <source>
        <dbReference type="EMBL" id="MEC0483432.1"/>
    </source>
</evidence>
<gene>
    <name evidence="1" type="ORF">AB447_222210</name>
    <name evidence="3" type="ORF">EQZ20_10100</name>
    <name evidence="2" type="ORF">P8828_00970</name>
</gene>
<evidence type="ECO:0000313" key="1">
    <source>
        <dbReference type="EMBL" id="KRT92698.1"/>
    </source>
</evidence>
<evidence type="ECO:0000313" key="3">
    <source>
        <dbReference type="EMBL" id="QAT65239.1"/>
    </source>
</evidence>
<reference evidence="3 5" key="3">
    <citation type="submission" date="2019-01" db="EMBL/GenBank/DDBJ databases">
        <title>Genome sequence of Bacillus glycinifermentans SRCM103574.</title>
        <authorList>
            <person name="Kong H.-J."/>
            <person name="Jeong S.-Y."/>
            <person name="Jeong D.-Y."/>
        </authorList>
    </citation>
    <scope>NUCLEOTIDE SEQUENCE [LARGE SCALE GENOMIC DNA]</scope>
    <source>
        <strain evidence="3 5">SRCM103574</strain>
    </source>
</reference>
<dbReference type="GeneID" id="82853035"/>
<evidence type="ECO:0000313" key="6">
    <source>
        <dbReference type="Proteomes" id="UP001341297"/>
    </source>
</evidence>
<reference evidence="1" key="2">
    <citation type="submission" date="2015-10" db="EMBL/GenBank/DDBJ databases">
        <authorList>
            <person name="Dunlap C."/>
        </authorList>
    </citation>
    <scope>NUCLEOTIDE SEQUENCE</scope>
    <source>
        <strain evidence="1">GO-13</strain>
    </source>
</reference>
<dbReference type="EMBL" id="CP035232">
    <property type="protein sequence ID" value="QAT65239.1"/>
    <property type="molecule type" value="Genomic_DNA"/>
</dbReference>
<reference evidence="2 6" key="4">
    <citation type="submission" date="2023-03" db="EMBL/GenBank/DDBJ databases">
        <title>Agriculturally important microbes genome sequencing.</title>
        <authorList>
            <person name="Dunlap C."/>
        </authorList>
    </citation>
    <scope>NUCLEOTIDE SEQUENCE [LARGE SCALE GENOMIC DNA]</scope>
    <source>
        <strain evidence="2 6">CBP-3203</strain>
    </source>
</reference>
<dbReference type="Proteomes" id="UP000288675">
    <property type="component" value="Chromosome"/>
</dbReference>
<evidence type="ECO:0000313" key="5">
    <source>
        <dbReference type="Proteomes" id="UP000288675"/>
    </source>
</evidence>
<protein>
    <submittedName>
        <fullName evidence="1">Uncharacterized protein</fullName>
    </submittedName>
</protein>
<evidence type="ECO:0000313" key="4">
    <source>
        <dbReference type="Proteomes" id="UP000036168"/>
    </source>
</evidence>
<reference evidence="1 4" key="1">
    <citation type="journal article" date="2015" name="Int. J. Syst. Evol. Microbiol.">
        <title>Bacillus glycinifermentans sp. nov., isolated from fermented soybean paste.</title>
        <authorList>
            <person name="Kim S.J."/>
            <person name="Dunlap C.A."/>
            <person name="Kwon S.W."/>
            <person name="Rooney A.P."/>
        </authorList>
    </citation>
    <scope>NUCLEOTIDE SEQUENCE [LARGE SCALE GENOMIC DNA]</scope>
    <source>
        <strain evidence="1 4">GO-13</strain>
    </source>
</reference>
<name>A0A0J6E2I7_9BACI</name>
<dbReference type="Proteomes" id="UP000036168">
    <property type="component" value="Unassembled WGS sequence"/>
</dbReference>
<dbReference type="KEGG" id="bgy:BGLY_1972"/>
<dbReference type="EMBL" id="JARRTL010000004">
    <property type="protein sequence ID" value="MEC0483432.1"/>
    <property type="molecule type" value="Genomic_DNA"/>
</dbReference>
<organism evidence="1 4">
    <name type="scientific">Bacillus glycinifermentans</name>
    <dbReference type="NCBI Taxonomy" id="1664069"/>
    <lineage>
        <taxon>Bacteria</taxon>
        <taxon>Bacillati</taxon>
        <taxon>Bacillota</taxon>
        <taxon>Bacilli</taxon>
        <taxon>Bacillales</taxon>
        <taxon>Bacillaceae</taxon>
        <taxon>Bacillus</taxon>
    </lineage>
</organism>
<dbReference type="Proteomes" id="UP001341297">
    <property type="component" value="Unassembled WGS sequence"/>
</dbReference>
<keyword evidence="6" id="KW-1185">Reference proteome</keyword>
<accession>A0A0J6E2I7</accession>
<sequence>MAKAIKFMGQNEKFEKCLNEAWGLHLDEFAPELDNLESKTISSVMFKVLSERDLAIEGHTNVPSKHINKVDKFLSKWKNHIENDDEKAMYRIF</sequence>
<dbReference type="RefSeq" id="WP_006640599.1">
    <property type="nucleotide sequence ID" value="NZ_CP035232.1"/>
</dbReference>
<proteinExistence type="predicted"/>
<dbReference type="PATRIC" id="fig|1664069.3.peg.1157"/>
<accession>A0A0J6E3S5</accession>